<dbReference type="Proteomes" id="UP001519310">
    <property type="component" value="Unassembled WGS sequence"/>
</dbReference>
<gene>
    <name evidence="2" type="ORF">J2Z77_000518</name>
</gene>
<keyword evidence="3" id="KW-1185">Reference proteome</keyword>
<feature type="chain" id="PRO_5046110732" description="Peptidase inhibitor family I36" evidence="1">
    <location>
        <begin position="29"/>
        <end position="118"/>
    </location>
</feature>
<sequence>MKKRLGQIVMTATAVAAFGLITAGPASAASSSCSSSGGTMCTSASIASNSGHQVCFGGKHNALASWGRAELWDGDTGVMVGSIATNGYRWQQACTGGLYGQHYYLKGTGGFFYGEVWN</sequence>
<accession>A0ABS4L0S7</accession>
<organism evidence="2 3">
    <name type="scientific">Streptomyces avidinii</name>
    <dbReference type="NCBI Taxonomy" id="1895"/>
    <lineage>
        <taxon>Bacteria</taxon>
        <taxon>Bacillati</taxon>
        <taxon>Actinomycetota</taxon>
        <taxon>Actinomycetes</taxon>
        <taxon>Kitasatosporales</taxon>
        <taxon>Streptomycetaceae</taxon>
        <taxon>Streptomyces</taxon>
    </lineage>
</organism>
<keyword evidence="1" id="KW-0732">Signal</keyword>
<protein>
    <recommendedName>
        <fullName evidence="4">Peptidase inhibitor family I36</fullName>
    </recommendedName>
</protein>
<dbReference type="EMBL" id="JAGGLQ010000001">
    <property type="protein sequence ID" value="MBP2034734.1"/>
    <property type="molecule type" value="Genomic_DNA"/>
</dbReference>
<reference evidence="2 3" key="1">
    <citation type="submission" date="2021-03" db="EMBL/GenBank/DDBJ databases">
        <title>Genomic Encyclopedia of Type Strains, Phase IV (KMG-IV): sequencing the most valuable type-strain genomes for metagenomic binning, comparative biology and taxonomic classification.</title>
        <authorList>
            <person name="Goeker M."/>
        </authorList>
    </citation>
    <scope>NUCLEOTIDE SEQUENCE [LARGE SCALE GENOMIC DNA]</scope>
    <source>
        <strain evidence="2 3">DSM 40526</strain>
    </source>
</reference>
<name>A0ABS4L0S7_STRAV</name>
<evidence type="ECO:0000313" key="2">
    <source>
        <dbReference type="EMBL" id="MBP2034734.1"/>
    </source>
</evidence>
<evidence type="ECO:0000313" key="3">
    <source>
        <dbReference type="Proteomes" id="UP001519310"/>
    </source>
</evidence>
<feature type="signal peptide" evidence="1">
    <location>
        <begin position="1"/>
        <end position="28"/>
    </location>
</feature>
<dbReference type="RefSeq" id="WP_189965377.1">
    <property type="nucleotide sequence ID" value="NZ_BMVL01000002.1"/>
</dbReference>
<comment type="caution">
    <text evidence="2">The sequence shown here is derived from an EMBL/GenBank/DDBJ whole genome shotgun (WGS) entry which is preliminary data.</text>
</comment>
<evidence type="ECO:0008006" key="4">
    <source>
        <dbReference type="Google" id="ProtNLM"/>
    </source>
</evidence>
<dbReference type="PROSITE" id="PS51257">
    <property type="entry name" value="PROKAR_LIPOPROTEIN"/>
    <property type="match status" value="1"/>
</dbReference>
<evidence type="ECO:0000256" key="1">
    <source>
        <dbReference type="SAM" id="SignalP"/>
    </source>
</evidence>
<proteinExistence type="predicted"/>